<evidence type="ECO:0000259" key="9">
    <source>
        <dbReference type="PROSITE" id="PS51270"/>
    </source>
</evidence>
<dbReference type="PROSITE" id="PS50089">
    <property type="entry name" value="ZF_RING_2"/>
    <property type="match status" value="1"/>
</dbReference>
<dbReference type="EMBL" id="JBDFQZ010000010">
    <property type="protein sequence ID" value="KAK9684628.1"/>
    <property type="molecule type" value="Genomic_DNA"/>
</dbReference>
<dbReference type="InterPro" id="IPR017921">
    <property type="entry name" value="Znf_CTCHY"/>
</dbReference>
<keyword evidence="1" id="KW-0436">Ligase</keyword>
<dbReference type="InterPro" id="IPR037274">
    <property type="entry name" value="Znf_CHY_sf"/>
</dbReference>
<dbReference type="InterPro" id="IPR013083">
    <property type="entry name" value="Znf_RING/FYVE/PHD"/>
</dbReference>
<feature type="domain" description="CTCHY-type" evidence="9">
    <location>
        <begin position="1058"/>
        <end position="1121"/>
    </location>
</feature>
<dbReference type="Gene3D" id="3.30.40.10">
    <property type="entry name" value="Zinc/RING finger domain, C3HC4 (zinc finger)"/>
    <property type="match status" value="1"/>
</dbReference>
<proteinExistence type="predicted"/>
<keyword evidence="3 5" id="KW-0863">Zinc-finger</keyword>
<dbReference type="Pfam" id="PF14599">
    <property type="entry name" value="zinc_ribbon_6"/>
    <property type="match status" value="1"/>
</dbReference>
<comment type="caution">
    <text evidence="10">The sequence shown here is derived from an EMBL/GenBank/DDBJ whole genome shotgun (WGS) entry which is preliminary data.</text>
</comment>
<evidence type="ECO:0000256" key="3">
    <source>
        <dbReference type="ARBA" id="ARBA00022771"/>
    </source>
</evidence>
<evidence type="ECO:0000256" key="4">
    <source>
        <dbReference type="ARBA" id="ARBA00022833"/>
    </source>
</evidence>
<evidence type="ECO:0000256" key="2">
    <source>
        <dbReference type="ARBA" id="ARBA00022723"/>
    </source>
</evidence>
<sequence>MGEGYQLSECSRSNTPSPSPESSHTRRSLGTPVNLLVLLHAAFRRELKALKRVVGEAAGACGTHDRRLKIVELKSRVEFLRSVYKYHCVAEAEVIFLALDTRVENIASTYYLQHSSTDSMFEAIVSCLNGVVDKLANSTQELQEVIFQIGTLRDSICQHMAKEEKQVFPLLMKNFSDEEQASLVWQFLCSFPVMLLEDLFPWLASALSPEEQLDLKDGINNILPEEKYTLKELLISWIDKAGQQSRDGCNKYDRLSEYPQEQDNLRELSNLCLLIKSSAERQGFEIIEKGPFDGFLLWHAAIRSDFQEILNMLNQARRNKISSLTSAIVQIKFLNEVMIYYSNILEKIFYPFLEDTSLHQTSPLHKPILHRNEVERLQKFLYDANEVNLTEPTFLEKLCSKVESLVLVTTEHLSFQETEVFPRISKKCNHESQQKLMIRSLCIVPLGLLECVITWFSSHLPKDMLNAVLNGIEQSVALDKPFALLLHEWVRSGYSGKTSRENLQKMFNRTIPFTFDVNRKDKDPCKNLEQENLDSVGSSKNYFPHSVSRTNGTDLLMFSSRATNMVGSLSGYPIQGTTNNFVEPRPMDHVYYFHKAIKKDLESLVLDAPKLSKNLGLLMEFTRHFQFVRSLYELHSETEDKVAFPALETNPNARNLTQSYSIDHEMQAECFQRVSGILDEMSTLYRALSRADVDSVDPALKKYHLLCLQLEDSCKSLKKILEDHILREETELWPLFREYFSIEEQVKILGYMLGRTRAQSLQEMIEWLMAYLTLEEQQAIMNYWRKATYCTKFNEWLGEWWEGEAKYDLGESEELPTCPSSVNYVNTASKYPRRDGSLDWRENLSAAKSESLNSDSKAAANFAKKMDSMDVHTQKHKSLEYTRVFKKKREKVRKEEYVDVESRLSRPAQKVYQQTKNLVISEDELAAAAKTVLHDSWLDLQAKSRVNQNMTTSQCLEAKPYSDSSDVITCEPGKLHGQFPSCRDNKGLVFGCKHYKQNCKLVATCCNRIFTCRRCHDEEISDHVMDRKSITQMMCMKCLKVQPIGRICSTPSCNEYSMARYYCRICRLFDDEREIYHCPYCNLCRVGKGLGIDYYHCMKCNACMGRSLTVHKCIEKCIEDKCPICQEEMFTSTDPVKSLNCGHVMHSSCFQDYTCMKYTCPICSKSLGDMQVYFKMLDALLAEEKMPEEYSSQTQAILCNDCAMKGTAPFHWLYHKCSFCGSYNTRLL</sequence>
<dbReference type="SMART" id="SM00184">
    <property type="entry name" value="RING"/>
    <property type="match status" value="1"/>
</dbReference>
<dbReference type="InterPro" id="IPR008913">
    <property type="entry name" value="Znf_CHY"/>
</dbReference>
<dbReference type="Proteomes" id="UP001443914">
    <property type="component" value="Unassembled WGS sequence"/>
</dbReference>
<dbReference type="GO" id="GO:0008270">
    <property type="term" value="F:zinc ion binding"/>
    <property type="evidence" value="ECO:0007669"/>
    <property type="project" value="UniProtKB-KW"/>
</dbReference>
<dbReference type="GO" id="GO:0006879">
    <property type="term" value="P:intracellular iron ion homeostasis"/>
    <property type="evidence" value="ECO:0007669"/>
    <property type="project" value="UniProtKB-ARBA"/>
</dbReference>
<reference evidence="10 11" key="1">
    <citation type="submission" date="2024-03" db="EMBL/GenBank/DDBJ databases">
        <title>WGS assembly of Saponaria officinalis var. Norfolk2.</title>
        <authorList>
            <person name="Jenkins J."/>
            <person name="Shu S."/>
            <person name="Grimwood J."/>
            <person name="Barry K."/>
            <person name="Goodstein D."/>
            <person name="Schmutz J."/>
            <person name="Leebens-Mack J."/>
            <person name="Osbourn A."/>
        </authorList>
    </citation>
    <scope>NUCLEOTIDE SEQUENCE [LARGE SCALE GENOMIC DNA]</scope>
    <source>
        <strain evidence="11">cv. Norfolk2</strain>
        <strain evidence="10">JIC</strain>
        <tissue evidence="10">Leaf</tissue>
    </source>
</reference>
<dbReference type="InterPro" id="IPR012312">
    <property type="entry name" value="Hemerythrin-like"/>
</dbReference>
<dbReference type="GO" id="GO:0005634">
    <property type="term" value="C:nucleus"/>
    <property type="evidence" value="ECO:0007669"/>
    <property type="project" value="TreeGrafter"/>
</dbReference>
<dbReference type="CDD" id="cd12108">
    <property type="entry name" value="Hr-like"/>
    <property type="match status" value="3"/>
</dbReference>
<dbReference type="InterPro" id="IPR037275">
    <property type="entry name" value="Znf_CTCHY_sf"/>
</dbReference>
<dbReference type="Gene3D" id="2.20.28.10">
    <property type="match status" value="1"/>
</dbReference>
<keyword evidence="2" id="KW-0479">Metal-binding</keyword>
<evidence type="ECO:0000256" key="6">
    <source>
        <dbReference type="SAM" id="MobiDB-lite"/>
    </source>
</evidence>
<dbReference type="FunFam" id="3.30.40.10:FF:000208">
    <property type="entry name" value="Zinc finger protein-related isoform 1"/>
    <property type="match status" value="1"/>
</dbReference>
<dbReference type="AlphaFoldDB" id="A0AAW1I6V4"/>
<dbReference type="Gene3D" id="1.20.120.520">
    <property type="entry name" value="nmb1532 protein domain like"/>
    <property type="match status" value="3"/>
</dbReference>
<dbReference type="SUPFAM" id="SSF57850">
    <property type="entry name" value="RING/U-box"/>
    <property type="match status" value="1"/>
</dbReference>
<feature type="domain" description="RING-type" evidence="7">
    <location>
        <begin position="1122"/>
        <end position="1164"/>
    </location>
</feature>
<dbReference type="GO" id="GO:0061630">
    <property type="term" value="F:ubiquitin protein ligase activity"/>
    <property type="evidence" value="ECO:0007669"/>
    <property type="project" value="TreeGrafter"/>
</dbReference>
<evidence type="ECO:0000313" key="11">
    <source>
        <dbReference type="Proteomes" id="UP001443914"/>
    </source>
</evidence>
<evidence type="ECO:0000259" key="7">
    <source>
        <dbReference type="PROSITE" id="PS50089"/>
    </source>
</evidence>
<dbReference type="InterPro" id="IPR001841">
    <property type="entry name" value="Znf_RING"/>
</dbReference>
<dbReference type="GO" id="GO:0016874">
    <property type="term" value="F:ligase activity"/>
    <property type="evidence" value="ECO:0007669"/>
    <property type="project" value="UniProtKB-KW"/>
</dbReference>
<evidence type="ECO:0000259" key="8">
    <source>
        <dbReference type="PROSITE" id="PS51266"/>
    </source>
</evidence>
<dbReference type="SUPFAM" id="SSF161245">
    <property type="entry name" value="Zinc hairpin stack"/>
    <property type="match status" value="1"/>
</dbReference>
<dbReference type="GO" id="GO:0016567">
    <property type="term" value="P:protein ubiquitination"/>
    <property type="evidence" value="ECO:0007669"/>
    <property type="project" value="TreeGrafter"/>
</dbReference>
<feature type="domain" description="CHY-type" evidence="8">
    <location>
        <begin position="985"/>
        <end position="1055"/>
    </location>
</feature>
<dbReference type="EMBL" id="JBDFQZ010000010">
    <property type="protein sequence ID" value="KAK9684627.1"/>
    <property type="molecule type" value="Genomic_DNA"/>
</dbReference>
<dbReference type="PANTHER" id="PTHR21319">
    <property type="entry name" value="RING FINGER AND CHY ZINC FINGER DOMAIN-CONTAINING PROTEIN 1"/>
    <property type="match status" value="1"/>
</dbReference>
<gene>
    <name evidence="10" type="ORF">RND81_10G221300</name>
</gene>
<name>A0AAW1I6V4_SAPOF</name>
<dbReference type="InterPro" id="IPR039512">
    <property type="entry name" value="RCHY1_zinc-ribbon"/>
</dbReference>
<dbReference type="Pfam" id="PF05495">
    <property type="entry name" value="zf-CHY"/>
    <property type="match status" value="1"/>
</dbReference>
<feature type="compositionally biased region" description="Polar residues" evidence="6">
    <location>
        <begin position="8"/>
        <end position="22"/>
    </location>
</feature>
<dbReference type="SUPFAM" id="SSF161219">
    <property type="entry name" value="CHY zinc finger-like"/>
    <property type="match status" value="1"/>
</dbReference>
<evidence type="ECO:0000256" key="5">
    <source>
        <dbReference type="PROSITE-ProRule" id="PRU00601"/>
    </source>
</evidence>
<keyword evidence="4" id="KW-0862">Zinc</keyword>
<evidence type="ECO:0000313" key="10">
    <source>
        <dbReference type="EMBL" id="KAK9684628.1"/>
    </source>
</evidence>
<dbReference type="Pfam" id="PF13639">
    <property type="entry name" value="zf-RING_2"/>
    <property type="match status" value="1"/>
</dbReference>
<feature type="region of interest" description="Disordered" evidence="6">
    <location>
        <begin position="1"/>
        <end position="28"/>
    </location>
</feature>
<dbReference type="Pfam" id="PF01814">
    <property type="entry name" value="Hemerythrin"/>
    <property type="match status" value="2"/>
</dbReference>
<organism evidence="10 11">
    <name type="scientific">Saponaria officinalis</name>
    <name type="common">Common soapwort</name>
    <name type="synonym">Lychnis saponaria</name>
    <dbReference type="NCBI Taxonomy" id="3572"/>
    <lineage>
        <taxon>Eukaryota</taxon>
        <taxon>Viridiplantae</taxon>
        <taxon>Streptophyta</taxon>
        <taxon>Embryophyta</taxon>
        <taxon>Tracheophyta</taxon>
        <taxon>Spermatophyta</taxon>
        <taxon>Magnoliopsida</taxon>
        <taxon>eudicotyledons</taxon>
        <taxon>Gunneridae</taxon>
        <taxon>Pentapetalae</taxon>
        <taxon>Caryophyllales</taxon>
        <taxon>Caryophyllaceae</taxon>
        <taxon>Caryophylleae</taxon>
        <taxon>Saponaria</taxon>
    </lineage>
</organism>
<dbReference type="PROSITE" id="PS51266">
    <property type="entry name" value="ZF_CHY"/>
    <property type="match status" value="1"/>
</dbReference>
<dbReference type="GO" id="GO:0006511">
    <property type="term" value="P:ubiquitin-dependent protein catabolic process"/>
    <property type="evidence" value="ECO:0007669"/>
    <property type="project" value="TreeGrafter"/>
</dbReference>
<protein>
    <submittedName>
        <fullName evidence="10">Uncharacterized protein</fullName>
    </submittedName>
</protein>
<keyword evidence="11" id="KW-1185">Reference proteome</keyword>
<dbReference type="PANTHER" id="PTHR21319:SF39">
    <property type="entry name" value="ZINC FINGER PROTEIN"/>
    <property type="match status" value="1"/>
</dbReference>
<evidence type="ECO:0000256" key="1">
    <source>
        <dbReference type="ARBA" id="ARBA00022598"/>
    </source>
</evidence>
<accession>A0AAW1I6V4</accession>
<dbReference type="PROSITE" id="PS51270">
    <property type="entry name" value="ZF_CTCHY"/>
    <property type="match status" value="1"/>
</dbReference>
<dbReference type="CDD" id="cd16464">
    <property type="entry name" value="RING-H2_Pirh2-like"/>
    <property type="match status" value="1"/>
</dbReference>